<protein>
    <submittedName>
        <fullName evidence="9">Cytochrome c</fullName>
    </submittedName>
</protein>
<feature type="binding site" description="axial binding residue" evidence="6">
    <location>
        <position position="147"/>
    </location>
    <ligand>
        <name>heme c</name>
        <dbReference type="ChEBI" id="CHEBI:61717"/>
    </ligand>
    <ligandPart>
        <name>Fe</name>
        <dbReference type="ChEBI" id="CHEBI:18248"/>
    </ligandPart>
</feature>
<dbReference type="Proteomes" id="UP000257131">
    <property type="component" value="Unassembled WGS sequence"/>
</dbReference>
<reference evidence="9 10" key="1">
    <citation type="journal article" date="2017" name="Int. J. Syst. Evol. Microbiol.">
        <title>Rhodosalinus sediminis gen. nov., sp. nov., isolated from marine saltern.</title>
        <authorList>
            <person name="Guo L.Y."/>
            <person name="Ling S.K."/>
            <person name="Li C.M."/>
            <person name="Chen G.J."/>
            <person name="Du Z.J."/>
        </authorList>
    </citation>
    <scope>NUCLEOTIDE SEQUENCE [LARGE SCALE GENOMIC DNA]</scope>
    <source>
        <strain evidence="9 10">WDN1C137</strain>
    </source>
</reference>
<keyword evidence="1" id="KW-0813">Transport</keyword>
<evidence type="ECO:0000256" key="1">
    <source>
        <dbReference type="ARBA" id="ARBA00022448"/>
    </source>
</evidence>
<dbReference type="PRINTS" id="PR00608">
    <property type="entry name" value="CYTCHROMECII"/>
</dbReference>
<evidence type="ECO:0000313" key="10">
    <source>
        <dbReference type="Proteomes" id="UP000257131"/>
    </source>
</evidence>
<dbReference type="GO" id="GO:0020037">
    <property type="term" value="F:heme binding"/>
    <property type="evidence" value="ECO:0007669"/>
    <property type="project" value="InterPro"/>
</dbReference>
<feature type="binding site" description="covalent" evidence="7">
    <location>
        <position position="146"/>
    </location>
    <ligand>
        <name>heme c</name>
        <dbReference type="ChEBI" id="CHEBI:61717"/>
    </ligand>
</feature>
<dbReference type="InterPro" id="IPR012127">
    <property type="entry name" value="Cyt_c_prime"/>
</dbReference>
<keyword evidence="4" id="KW-0249">Electron transport</keyword>
<evidence type="ECO:0000256" key="5">
    <source>
        <dbReference type="ARBA" id="ARBA00023004"/>
    </source>
</evidence>
<dbReference type="InterPro" id="IPR015984">
    <property type="entry name" value="Cyt_c_prime_subgr"/>
</dbReference>
<feature type="binding site" description="covalent" evidence="7">
    <location>
        <position position="143"/>
    </location>
    <ligand>
        <name>heme c</name>
        <dbReference type="ChEBI" id="CHEBI:61717"/>
    </ligand>
</feature>
<evidence type="ECO:0000256" key="2">
    <source>
        <dbReference type="ARBA" id="ARBA00022617"/>
    </source>
</evidence>
<dbReference type="PIRSF" id="PIRSF000027">
    <property type="entry name" value="Cytc_c_prime"/>
    <property type="match status" value="1"/>
</dbReference>
<comment type="caution">
    <text evidence="9">The sequence shown here is derived from an EMBL/GenBank/DDBJ whole genome shotgun (WGS) entry which is preliminary data.</text>
</comment>
<organism evidence="9 10">
    <name type="scientific">Rhodosalinus sediminis</name>
    <dbReference type="NCBI Taxonomy" id="1940533"/>
    <lineage>
        <taxon>Bacteria</taxon>
        <taxon>Pseudomonadati</taxon>
        <taxon>Pseudomonadota</taxon>
        <taxon>Alphaproteobacteria</taxon>
        <taxon>Rhodobacterales</taxon>
        <taxon>Paracoccaceae</taxon>
        <taxon>Rhodosalinus</taxon>
    </lineage>
</organism>
<keyword evidence="2 7" id="KW-0349">Heme</keyword>
<dbReference type="Gene3D" id="1.20.120.10">
    <property type="entry name" value="Cytochrome c/b562"/>
    <property type="match status" value="1"/>
</dbReference>
<evidence type="ECO:0000256" key="4">
    <source>
        <dbReference type="ARBA" id="ARBA00022982"/>
    </source>
</evidence>
<evidence type="ECO:0000256" key="3">
    <source>
        <dbReference type="ARBA" id="ARBA00022723"/>
    </source>
</evidence>
<evidence type="ECO:0000256" key="7">
    <source>
        <dbReference type="PIRSR" id="PIRSR000027-2"/>
    </source>
</evidence>
<keyword evidence="8" id="KW-0732">Signal</keyword>
<dbReference type="GO" id="GO:0009055">
    <property type="term" value="F:electron transfer activity"/>
    <property type="evidence" value="ECO:0007669"/>
    <property type="project" value="InterPro"/>
</dbReference>
<dbReference type="SUPFAM" id="SSF47175">
    <property type="entry name" value="Cytochromes"/>
    <property type="match status" value="1"/>
</dbReference>
<dbReference type="AlphaFoldDB" id="A0A3D9BVR7"/>
<name>A0A3D9BVR7_9RHOB</name>
<dbReference type="InterPro" id="IPR002321">
    <property type="entry name" value="Cyt_c_II"/>
</dbReference>
<gene>
    <name evidence="9" type="ORF">DRV84_07070</name>
</gene>
<evidence type="ECO:0000313" key="9">
    <source>
        <dbReference type="EMBL" id="REC57607.1"/>
    </source>
</evidence>
<evidence type="ECO:0000256" key="8">
    <source>
        <dbReference type="SAM" id="SignalP"/>
    </source>
</evidence>
<dbReference type="Pfam" id="PF01322">
    <property type="entry name" value="Cytochrom_C_2"/>
    <property type="match status" value="1"/>
</dbReference>
<keyword evidence="5 6" id="KW-0408">Iron</keyword>
<comment type="PTM">
    <text evidence="7">Binds 1 heme group per subunit.</text>
</comment>
<proteinExistence type="predicted"/>
<dbReference type="GO" id="GO:0042597">
    <property type="term" value="C:periplasmic space"/>
    <property type="evidence" value="ECO:0007669"/>
    <property type="project" value="InterPro"/>
</dbReference>
<keyword evidence="10" id="KW-1185">Reference proteome</keyword>
<feature type="signal peptide" evidence="8">
    <location>
        <begin position="1"/>
        <end position="23"/>
    </location>
</feature>
<dbReference type="EMBL" id="QOHR01000006">
    <property type="protein sequence ID" value="REC57607.1"/>
    <property type="molecule type" value="Genomic_DNA"/>
</dbReference>
<feature type="chain" id="PRO_5017631292" evidence="8">
    <location>
        <begin position="24"/>
        <end position="155"/>
    </location>
</feature>
<dbReference type="GO" id="GO:0022900">
    <property type="term" value="P:electron transport chain"/>
    <property type="evidence" value="ECO:0007669"/>
    <property type="project" value="InterPro"/>
</dbReference>
<dbReference type="PROSITE" id="PS51009">
    <property type="entry name" value="CYTCII"/>
    <property type="match status" value="1"/>
</dbReference>
<dbReference type="GO" id="GO:0005506">
    <property type="term" value="F:iron ion binding"/>
    <property type="evidence" value="ECO:0007669"/>
    <property type="project" value="InterPro"/>
</dbReference>
<dbReference type="RefSeq" id="WP_115979187.1">
    <property type="nucleotide sequence ID" value="NZ_QOHR01000006.1"/>
</dbReference>
<dbReference type="InterPro" id="IPR010980">
    <property type="entry name" value="Cyt_c/b562"/>
</dbReference>
<accession>A0A3D9BVR7</accession>
<evidence type="ECO:0000256" key="6">
    <source>
        <dbReference type="PIRSR" id="PIRSR000027-1"/>
    </source>
</evidence>
<dbReference type="OrthoDB" id="7596534at2"/>
<keyword evidence="3 6" id="KW-0479">Metal-binding</keyword>
<sequence length="155" mass="16328">MNLKAKILTAAAALSLVAPAAMAQDDFEAQLKARQGQFRIMALNLGVLGGMAQGKIDYDAERAQTAADTLVAVTEIDQSLHWPEGSDSFAMNGTRAEPSIWDDNADFLAKWEDLGAAAREMQAVAGDGRQAVGAALQNVGGTCKACHDAHRTPDS</sequence>